<evidence type="ECO:0000313" key="1">
    <source>
        <dbReference type="EMBL" id="MED6226608.1"/>
    </source>
</evidence>
<protein>
    <submittedName>
        <fullName evidence="1">Uncharacterized protein</fullName>
    </submittedName>
</protein>
<reference evidence="1 2" key="1">
    <citation type="journal article" date="2023" name="Plants (Basel)">
        <title>Bridging the Gap: Combining Genomics and Transcriptomics Approaches to Understand Stylosanthes scabra, an Orphan Legume from the Brazilian Caatinga.</title>
        <authorList>
            <person name="Ferreira-Neto J.R.C."/>
            <person name="da Silva M.D."/>
            <person name="Binneck E."/>
            <person name="de Melo N.F."/>
            <person name="da Silva R.H."/>
            <person name="de Melo A.L.T.M."/>
            <person name="Pandolfi V."/>
            <person name="Bustamante F.O."/>
            <person name="Brasileiro-Vidal A.C."/>
            <person name="Benko-Iseppon A.M."/>
        </authorList>
    </citation>
    <scope>NUCLEOTIDE SEQUENCE [LARGE SCALE GENOMIC DNA]</scope>
    <source>
        <tissue evidence="1">Leaves</tissue>
    </source>
</reference>
<organism evidence="1 2">
    <name type="scientific">Stylosanthes scabra</name>
    <dbReference type="NCBI Taxonomy" id="79078"/>
    <lineage>
        <taxon>Eukaryota</taxon>
        <taxon>Viridiplantae</taxon>
        <taxon>Streptophyta</taxon>
        <taxon>Embryophyta</taxon>
        <taxon>Tracheophyta</taxon>
        <taxon>Spermatophyta</taxon>
        <taxon>Magnoliopsida</taxon>
        <taxon>eudicotyledons</taxon>
        <taxon>Gunneridae</taxon>
        <taxon>Pentapetalae</taxon>
        <taxon>rosids</taxon>
        <taxon>fabids</taxon>
        <taxon>Fabales</taxon>
        <taxon>Fabaceae</taxon>
        <taxon>Papilionoideae</taxon>
        <taxon>50 kb inversion clade</taxon>
        <taxon>dalbergioids sensu lato</taxon>
        <taxon>Dalbergieae</taxon>
        <taxon>Pterocarpus clade</taxon>
        <taxon>Stylosanthes</taxon>
    </lineage>
</organism>
<keyword evidence="2" id="KW-1185">Reference proteome</keyword>
<dbReference type="Proteomes" id="UP001341840">
    <property type="component" value="Unassembled WGS sequence"/>
</dbReference>
<accession>A0ABU6ZX40</accession>
<name>A0ABU6ZX40_9FABA</name>
<proteinExistence type="predicted"/>
<comment type="caution">
    <text evidence="1">The sequence shown here is derived from an EMBL/GenBank/DDBJ whole genome shotgun (WGS) entry which is preliminary data.</text>
</comment>
<gene>
    <name evidence="1" type="ORF">PIB30_105507</name>
</gene>
<dbReference type="EMBL" id="JASCZI010275756">
    <property type="protein sequence ID" value="MED6226608.1"/>
    <property type="molecule type" value="Genomic_DNA"/>
</dbReference>
<sequence length="392" mass="44427">MIFCRYLVGSGQVRRGRTAKESPDQVTQTLAPHAYACPPRICVLFNSHNPLLHSSLTHPRICVAFYAYAYHLIHHPAQPPFYTKATLPTHMRALHAYACYHNTQHHHTLPCLTYIHTKATLPRICVTFYAYAWHTHTHFPSITTTHYALITHAYASILTHMRGTPTKSHFPLPHSHSKFTLSTPTHMRPFLRICVGLSPTSHFHPTITNHPRICAVAYAYAWNTSHNDILHTLSTMAIFSLTQPTHMRPTLRICVVIISSIPIQPCFHAYACYSTHMRRNLLLITTPSRLHRACPRIDPFHATSRLLLHAKHLPPSNSLSHLSLHTHSLPATPTTTHAYISLSAPTPIPPSPVHAYPAPYPNHHPRIKQHLTQPPALCSTFCRTTPRFNFRA</sequence>
<evidence type="ECO:0000313" key="2">
    <source>
        <dbReference type="Proteomes" id="UP001341840"/>
    </source>
</evidence>